<keyword evidence="1" id="KW-0812">Transmembrane</keyword>
<protein>
    <recommendedName>
        <fullName evidence="4">Conjugal transfer protein</fullName>
    </recommendedName>
</protein>
<keyword evidence="1" id="KW-0472">Membrane</keyword>
<feature type="transmembrane region" description="Helical" evidence="1">
    <location>
        <begin position="51"/>
        <end position="71"/>
    </location>
</feature>
<dbReference type="Proteomes" id="UP000195991">
    <property type="component" value="Unassembled WGS sequence"/>
</dbReference>
<feature type="transmembrane region" description="Helical" evidence="1">
    <location>
        <begin position="77"/>
        <end position="93"/>
    </location>
</feature>
<organism evidence="2 3">
    <name type="scientific">Bacillus thuringiensis</name>
    <dbReference type="NCBI Taxonomy" id="1428"/>
    <lineage>
        <taxon>Bacteria</taxon>
        <taxon>Bacillati</taxon>
        <taxon>Bacillota</taxon>
        <taxon>Bacilli</taxon>
        <taxon>Bacillales</taxon>
        <taxon>Bacillaceae</taxon>
        <taxon>Bacillus</taxon>
        <taxon>Bacillus cereus group</taxon>
    </lineage>
</organism>
<dbReference type="AlphaFoldDB" id="A0A1C4GNT0"/>
<evidence type="ECO:0000313" key="3">
    <source>
        <dbReference type="Proteomes" id="UP000195991"/>
    </source>
</evidence>
<dbReference type="EMBL" id="FMBI01000062">
    <property type="protein sequence ID" value="SCC69495.1"/>
    <property type="molecule type" value="Genomic_DNA"/>
</dbReference>
<evidence type="ECO:0000256" key="1">
    <source>
        <dbReference type="SAM" id="Phobius"/>
    </source>
</evidence>
<keyword evidence="1" id="KW-1133">Transmembrane helix</keyword>
<evidence type="ECO:0000313" key="2">
    <source>
        <dbReference type="EMBL" id="SCC69495.1"/>
    </source>
</evidence>
<proteinExistence type="predicted"/>
<dbReference type="RefSeq" id="WP_002170075.1">
    <property type="nucleotide sequence ID" value="NZ_FMBI01000062.1"/>
</dbReference>
<name>A0A1C4GNT0_BACTU</name>
<gene>
    <name evidence="2" type="ORF">BTT61001_06256</name>
</gene>
<evidence type="ECO:0008006" key="4">
    <source>
        <dbReference type="Google" id="ProtNLM"/>
    </source>
</evidence>
<accession>A0A1C4GNT0</accession>
<reference evidence="2 3" key="1">
    <citation type="submission" date="2016-08" db="EMBL/GenBank/DDBJ databases">
        <authorList>
            <person name="Seilhamer J.J."/>
        </authorList>
    </citation>
    <scope>NUCLEOTIDE SEQUENCE [LARGE SCALE GENOMIC DNA]</scope>
    <source>
        <strain evidence="2 3">IEBC_T61001</strain>
    </source>
</reference>
<sequence>MNDYNLEAAIKRVLGKILLGDESRKGKEFYIPMFIDSKTQMWGMYVTDLRFFLPSILLGILLFFLGAPWWIQLPIDFILPVLTLALVVIRPIRRDIPAYEHIRWYFNFRKRQKRFYYRKKVK</sequence>